<feature type="domain" description="Homeobox" evidence="14">
    <location>
        <begin position="195"/>
        <end position="255"/>
    </location>
</feature>
<accession>A0A6J8AT60</accession>
<feature type="region of interest" description="Disordered" evidence="12">
    <location>
        <begin position="317"/>
        <end position="341"/>
    </location>
</feature>
<dbReference type="SMART" id="SM00132">
    <property type="entry name" value="LIM"/>
    <property type="match status" value="2"/>
</dbReference>
<dbReference type="Gene3D" id="2.10.110.10">
    <property type="entry name" value="Cysteine Rich Protein"/>
    <property type="match status" value="2"/>
</dbReference>
<evidence type="ECO:0000256" key="11">
    <source>
        <dbReference type="RuleBase" id="RU000682"/>
    </source>
</evidence>
<evidence type="ECO:0000256" key="7">
    <source>
        <dbReference type="ARBA" id="ARBA00023155"/>
    </source>
</evidence>
<keyword evidence="16" id="KW-1185">Reference proteome</keyword>
<evidence type="ECO:0000256" key="1">
    <source>
        <dbReference type="ARBA" id="ARBA00004123"/>
    </source>
</evidence>
<dbReference type="GO" id="GO:0000977">
    <property type="term" value="F:RNA polymerase II transcription regulatory region sequence-specific DNA binding"/>
    <property type="evidence" value="ECO:0007669"/>
    <property type="project" value="TreeGrafter"/>
</dbReference>
<dbReference type="Proteomes" id="UP000507470">
    <property type="component" value="Unassembled WGS sequence"/>
</dbReference>
<dbReference type="InterPro" id="IPR001356">
    <property type="entry name" value="HD"/>
</dbReference>
<evidence type="ECO:0000256" key="4">
    <source>
        <dbReference type="ARBA" id="ARBA00022833"/>
    </source>
</evidence>
<evidence type="ECO:0000256" key="8">
    <source>
        <dbReference type="ARBA" id="ARBA00023242"/>
    </source>
</evidence>
<feature type="compositionally biased region" description="Polar residues" evidence="12">
    <location>
        <begin position="317"/>
        <end position="332"/>
    </location>
</feature>
<keyword evidence="4 10" id="KW-0862">Zinc</keyword>
<feature type="domain" description="LIM zinc-binding" evidence="13">
    <location>
        <begin position="51"/>
        <end position="109"/>
    </location>
</feature>
<dbReference type="Gene3D" id="1.10.10.60">
    <property type="entry name" value="Homeodomain-like"/>
    <property type="match status" value="1"/>
</dbReference>
<protein>
    <submittedName>
        <fullName evidence="15">LMX1</fullName>
    </submittedName>
</protein>
<keyword evidence="3" id="KW-0677">Repeat</keyword>
<dbReference type="PROSITE" id="PS00027">
    <property type="entry name" value="HOMEOBOX_1"/>
    <property type="match status" value="1"/>
</dbReference>
<dbReference type="GO" id="GO:0030182">
    <property type="term" value="P:neuron differentiation"/>
    <property type="evidence" value="ECO:0007669"/>
    <property type="project" value="TreeGrafter"/>
</dbReference>
<evidence type="ECO:0000259" key="14">
    <source>
        <dbReference type="PROSITE" id="PS50071"/>
    </source>
</evidence>
<reference evidence="15 16" key="1">
    <citation type="submission" date="2020-06" db="EMBL/GenBank/DDBJ databases">
        <authorList>
            <person name="Li R."/>
            <person name="Bekaert M."/>
        </authorList>
    </citation>
    <scope>NUCLEOTIDE SEQUENCE [LARGE SCALE GENOMIC DNA]</scope>
    <source>
        <strain evidence="16">wild</strain>
    </source>
</reference>
<feature type="DNA-binding region" description="Homeobox" evidence="9">
    <location>
        <begin position="197"/>
        <end position="256"/>
    </location>
</feature>
<dbReference type="SMART" id="SM00389">
    <property type="entry name" value="HOX"/>
    <property type="match status" value="1"/>
</dbReference>
<evidence type="ECO:0000256" key="10">
    <source>
        <dbReference type="PROSITE-ProRule" id="PRU00125"/>
    </source>
</evidence>
<evidence type="ECO:0000256" key="5">
    <source>
        <dbReference type="ARBA" id="ARBA00023038"/>
    </source>
</evidence>
<dbReference type="Pfam" id="PF00046">
    <property type="entry name" value="Homeodomain"/>
    <property type="match status" value="1"/>
</dbReference>
<dbReference type="InterPro" id="IPR017970">
    <property type="entry name" value="Homeobox_CS"/>
</dbReference>
<evidence type="ECO:0000256" key="2">
    <source>
        <dbReference type="ARBA" id="ARBA00022723"/>
    </source>
</evidence>
<organism evidence="15 16">
    <name type="scientific">Mytilus coruscus</name>
    <name type="common">Sea mussel</name>
    <dbReference type="NCBI Taxonomy" id="42192"/>
    <lineage>
        <taxon>Eukaryota</taxon>
        <taxon>Metazoa</taxon>
        <taxon>Spiralia</taxon>
        <taxon>Lophotrochozoa</taxon>
        <taxon>Mollusca</taxon>
        <taxon>Bivalvia</taxon>
        <taxon>Autobranchia</taxon>
        <taxon>Pteriomorphia</taxon>
        <taxon>Mytilida</taxon>
        <taxon>Mytiloidea</taxon>
        <taxon>Mytilidae</taxon>
        <taxon>Mytilinae</taxon>
        <taxon>Mytilus</taxon>
    </lineage>
</organism>
<keyword evidence="8 9" id="KW-0539">Nucleus</keyword>
<evidence type="ECO:0000256" key="12">
    <source>
        <dbReference type="SAM" id="MobiDB-lite"/>
    </source>
</evidence>
<dbReference type="CDD" id="cd00086">
    <property type="entry name" value="homeodomain"/>
    <property type="match status" value="1"/>
</dbReference>
<dbReference type="PANTHER" id="PTHR24208:SF166">
    <property type="entry name" value="LIM HOMEOBOX TRANSCRIPTION FACTOR 1 ALPHA, ISOFORM B"/>
    <property type="match status" value="1"/>
</dbReference>
<keyword evidence="6 9" id="KW-0238">DNA-binding</keyword>
<dbReference type="Pfam" id="PF00412">
    <property type="entry name" value="LIM"/>
    <property type="match status" value="2"/>
</dbReference>
<dbReference type="InterPro" id="IPR009057">
    <property type="entry name" value="Homeodomain-like_sf"/>
</dbReference>
<evidence type="ECO:0000256" key="3">
    <source>
        <dbReference type="ARBA" id="ARBA00022737"/>
    </source>
</evidence>
<dbReference type="FunFam" id="2.10.110.10:FF:000178">
    <property type="entry name" value="LIM domain family"/>
    <property type="match status" value="1"/>
</dbReference>
<evidence type="ECO:0000313" key="15">
    <source>
        <dbReference type="EMBL" id="CAC5373354.1"/>
    </source>
</evidence>
<dbReference type="PROSITE" id="PS50071">
    <property type="entry name" value="HOMEOBOX_2"/>
    <property type="match status" value="1"/>
</dbReference>
<dbReference type="GO" id="GO:0046872">
    <property type="term" value="F:metal ion binding"/>
    <property type="evidence" value="ECO:0007669"/>
    <property type="project" value="UniProtKB-KW"/>
</dbReference>
<evidence type="ECO:0000256" key="9">
    <source>
        <dbReference type="PROSITE-ProRule" id="PRU00108"/>
    </source>
</evidence>
<dbReference type="SUPFAM" id="SSF46689">
    <property type="entry name" value="Homeodomain-like"/>
    <property type="match status" value="1"/>
</dbReference>
<dbReference type="GO" id="GO:0000981">
    <property type="term" value="F:DNA-binding transcription factor activity, RNA polymerase II-specific"/>
    <property type="evidence" value="ECO:0007669"/>
    <property type="project" value="InterPro"/>
</dbReference>
<keyword evidence="7 9" id="KW-0371">Homeobox</keyword>
<dbReference type="PANTHER" id="PTHR24208">
    <property type="entry name" value="LIM/HOMEOBOX PROTEIN LHX"/>
    <property type="match status" value="1"/>
</dbReference>
<dbReference type="InterPro" id="IPR050453">
    <property type="entry name" value="LIM_Homeobox_TF"/>
</dbReference>
<dbReference type="AlphaFoldDB" id="A0A6J8AT60"/>
<evidence type="ECO:0000313" key="16">
    <source>
        <dbReference type="Proteomes" id="UP000507470"/>
    </source>
</evidence>
<dbReference type="PROSITE" id="PS00478">
    <property type="entry name" value="LIM_DOMAIN_1"/>
    <property type="match status" value="1"/>
</dbReference>
<keyword evidence="2 10" id="KW-0479">Metal-binding</keyword>
<feature type="domain" description="LIM zinc-binding" evidence="13">
    <location>
        <begin position="110"/>
        <end position="172"/>
    </location>
</feature>
<dbReference type="EMBL" id="CACVKT020001887">
    <property type="protein sequence ID" value="CAC5373354.1"/>
    <property type="molecule type" value="Genomic_DNA"/>
</dbReference>
<dbReference type="SUPFAM" id="SSF57716">
    <property type="entry name" value="Glucocorticoid receptor-like (DNA-binding domain)"/>
    <property type="match status" value="2"/>
</dbReference>
<dbReference type="OrthoDB" id="6159439at2759"/>
<name>A0A6J8AT60_MYTCO</name>
<proteinExistence type="predicted"/>
<dbReference type="GO" id="GO:0005634">
    <property type="term" value="C:nucleus"/>
    <property type="evidence" value="ECO:0007669"/>
    <property type="project" value="UniProtKB-SubCell"/>
</dbReference>
<gene>
    <name evidence="15" type="ORF">MCOR_11160</name>
</gene>
<dbReference type="PROSITE" id="PS50023">
    <property type="entry name" value="LIM_DOMAIN_2"/>
    <property type="match status" value="2"/>
</dbReference>
<keyword evidence="5 10" id="KW-0440">LIM domain</keyword>
<sequence>MEKDKIRTVKQSNLLEKEMVLERRKAFKPCSQPIVFSYIVKPTEMPSLQMEVCAGCQRPIEDRYLLKVQNNYWHETCMICAICRLPLQGSCFMRDSVLYCRTDYEKLFRGKCSGCGYCISAQELVMKANGNVYHMNCFRCVECGHILQKGDQYVLKDGQLFCRFDFDKEFSVISYSPKVEDDSDSYEDFDGDLDRAAKRPRTILNTQQRRKFKAAFELNPKPCRKVREQLASETGLTVRVVQVWFQNQRAKVKKMSRRGSDDSIGKERKRRGRHLDDDKDPSLYQDMDEQSLRLASDNEGSLYSNVDLSNNMFMDVQTSEDSAESPEQNISESLGPDLNKSRCPTNHINKLYSMQNSYFCAE</sequence>
<dbReference type="CDD" id="cd09371">
    <property type="entry name" value="LIM1_Lmx1b"/>
    <property type="match status" value="1"/>
</dbReference>
<evidence type="ECO:0000259" key="13">
    <source>
        <dbReference type="PROSITE" id="PS50023"/>
    </source>
</evidence>
<dbReference type="InterPro" id="IPR001781">
    <property type="entry name" value="Znf_LIM"/>
</dbReference>
<feature type="region of interest" description="Disordered" evidence="12">
    <location>
        <begin position="252"/>
        <end position="284"/>
    </location>
</feature>
<evidence type="ECO:0000256" key="6">
    <source>
        <dbReference type="ARBA" id="ARBA00023125"/>
    </source>
</evidence>
<dbReference type="FunFam" id="1.10.10.60:FF:000448">
    <property type="entry name" value="LIM/homeobox protein Lhx4"/>
    <property type="match status" value="1"/>
</dbReference>
<comment type="subcellular location">
    <subcellularLocation>
        <location evidence="1 9 11">Nucleus</location>
    </subcellularLocation>
</comment>